<organism evidence="3 4">
    <name type="scientific">Streptomyces sulfonofaciens</name>
    <dbReference type="NCBI Taxonomy" id="68272"/>
    <lineage>
        <taxon>Bacteria</taxon>
        <taxon>Bacillati</taxon>
        <taxon>Actinomycetota</taxon>
        <taxon>Actinomycetes</taxon>
        <taxon>Kitasatosporales</taxon>
        <taxon>Streptomycetaceae</taxon>
        <taxon>Streptomyces</taxon>
    </lineage>
</organism>
<protein>
    <recommendedName>
        <fullName evidence="5">Secreted protein</fullName>
    </recommendedName>
</protein>
<dbReference type="EMBL" id="BNCD01000001">
    <property type="protein sequence ID" value="GHH69459.1"/>
    <property type="molecule type" value="Genomic_DNA"/>
</dbReference>
<proteinExistence type="predicted"/>
<keyword evidence="2" id="KW-0732">Signal</keyword>
<comment type="caution">
    <text evidence="3">The sequence shown here is derived from an EMBL/GenBank/DDBJ whole genome shotgun (WGS) entry which is preliminary data.</text>
</comment>
<feature type="signal peptide" evidence="2">
    <location>
        <begin position="1"/>
        <end position="24"/>
    </location>
</feature>
<feature type="chain" id="PRO_5038408781" description="Secreted protein" evidence="2">
    <location>
        <begin position="25"/>
        <end position="200"/>
    </location>
</feature>
<name>A0A919KQY2_9ACTN</name>
<dbReference type="RefSeq" id="WP_189928911.1">
    <property type="nucleotide sequence ID" value="NZ_BNCD01000001.1"/>
</dbReference>
<feature type="region of interest" description="Disordered" evidence="1">
    <location>
        <begin position="95"/>
        <end position="127"/>
    </location>
</feature>
<dbReference type="AlphaFoldDB" id="A0A919KQY2"/>
<keyword evidence="4" id="KW-1185">Reference proteome</keyword>
<evidence type="ECO:0000256" key="2">
    <source>
        <dbReference type="SAM" id="SignalP"/>
    </source>
</evidence>
<reference evidence="3" key="1">
    <citation type="journal article" date="2014" name="Int. J. Syst. Evol. Microbiol.">
        <title>Complete genome sequence of Corynebacterium casei LMG S-19264T (=DSM 44701T), isolated from a smear-ripened cheese.</title>
        <authorList>
            <consortium name="US DOE Joint Genome Institute (JGI-PGF)"/>
            <person name="Walter F."/>
            <person name="Albersmeier A."/>
            <person name="Kalinowski J."/>
            <person name="Ruckert C."/>
        </authorList>
    </citation>
    <scope>NUCLEOTIDE SEQUENCE</scope>
    <source>
        <strain evidence="3">JCM 5069</strain>
    </source>
</reference>
<dbReference type="Proteomes" id="UP000603708">
    <property type="component" value="Unassembled WGS sequence"/>
</dbReference>
<evidence type="ECO:0000313" key="4">
    <source>
        <dbReference type="Proteomes" id="UP000603708"/>
    </source>
</evidence>
<sequence>MRHLGSALAALGATALALTGPATATPAAATGTAGVVTADDAYLRPYPQSWFVGTLLKGDHFDVQGEQSGYYWGYAQGDYNGCAWIVAGSVDRGTSASGAPDCGPPRRLALPDSAHAPADGYDTDGDGTPDRLTLEYEVICQDAGMYGNYRGGHHLTHRVDLPNGTPVGWRWTTADGQSAVVRWDAGDLWAFIPRECVGPR</sequence>
<accession>A0A919KQY2</accession>
<evidence type="ECO:0000256" key="1">
    <source>
        <dbReference type="SAM" id="MobiDB-lite"/>
    </source>
</evidence>
<evidence type="ECO:0000313" key="3">
    <source>
        <dbReference type="EMBL" id="GHH69459.1"/>
    </source>
</evidence>
<reference evidence="3" key="2">
    <citation type="submission" date="2020-09" db="EMBL/GenBank/DDBJ databases">
        <authorList>
            <person name="Sun Q."/>
            <person name="Ohkuma M."/>
        </authorList>
    </citation>
    <scope>NUCLEOTIDE SEQUENCE</scope>
    <source>
        <strain evidence="3">JCM 5069</strain>
    </source>
</reference>
<gene>
    <name evidence="3" type="ORF">GCM10018793_01930</name>
</gene>
<evidence type="ECO:0008006" key="5">
    <source>
        <dbReference type="Google" id="ProtNLM"/>
    </source>
</evidence>